<comment type="similarity">
    <text evidence="7">Belongs to the PINc/VapC protein family.</text>
</comment>
<keyword evidence="2" id="KW-1277">Toxin-antitoxin system</keyword>
<keyword evidence="8" id="KW-0812">Transmembrane</keyword>
<dbReference type="GO" id="GO:0003677">
    <property type="term" value="F:DNA binding"/>
    <property type="evidence" value="ECO:0007669"/>
    <property type="project" value="UniProtKB-KW"/>
</dbReference>
<keyword evidence="4" id="KW-0479">Metal-binding</keyword>
<dbReference type="PANTHER" id="PTHR33653">
    <property type="entry name" value="RIBONUCLEASE VAPC2"/>
    <property type="match status" value="1"/>
</dbReference>
<dbReference type="GO" id="GO:0016787">
    <property type="term" value="F:hydrolase activity"/>
    <property type="evidence" value="ECO:0007669"/>
    <property type="project" value="UniProtKB-KW"/>
</dbReference>
<keyword evidence="5" id="KW-0378">Hydrolase</keyword>
<feature type="transmembrane region" description="Helical" evidence="8">
    <location>
        <begin position="56"/>
        <end position="78"/>
    </location>
</feature>
<dbReference type="PANTHER" id="PTHR33653:SF1">
    <property type="entry name" value="RIBONUCLEASE VAPC2"/>
    <property type="match status" value="1"/>
</dbReference>
<comment type="caution">
    <text evidence="10">The sequence shown here is derived from an EMBL/GenBank/DDBJ whole genome shotgun (WGS) entry which is preliminary data.</text>
</comment>
<evidence type="ECO:0000313" key="11">
    <source>
        <dbReference type="Proteomes" id="UP000030152"/>
    </source>
</evidence>
<dbReference type="Gene3D" id="3.40.50.1010">
    <property type="entry name" value="5'-nuclease"/>
    <property type="match status" value="1"/>
</dbReference>
<dbReference type="eggNOG" id="COG1487">
    <property type="taxonomic scope" value="Bacteria"/>
</dbReference>
<evidence type="ECO:0000256" key="7">
    <source>
        <dbReference type="ARBA" id="ARBA00038093"/>
    </source>
</evidence>
<dbReference type="RefSeq" id="WP_020213601.1">
    <property type="nucleotide sequence ID" value="NZ_JRLX01000019.1"/>
</dbReference>
<keyword evidence="8" id="KW-0472">Membrane</keyword>
<comment type="cofactor">
    <cofactor evidence="1">
        <name>Mg(2+)</name>
        <dbReference type="ChEBI" id="CHEBI:18420"/>
    </cofactor>
</comment>
<evidence type="ECO:0000256" key="2">
    <source>
        <dbReference type="ARBA" id="ARBA00022649"/>
    </source>
</evidence>
<feature type="domain" description="PIN" evidence="9">
    <location>
        <begin position="3"/>
        <end position="121"/>
    </location>
</feature>
<proteinExistence type="inferred from homology"/>
<keyword evidence="6" id="KW-0460">Magnesium</keyword>
<keyword evidence="8" id="KW-1133">Transmembrane helix</keyword>
<protein>
    <submittedName>
        <fullName evidence="10">DNA-binding protein</fullName>
    </submittedName>
</protein>
<reference evidence="10 11" key="1">
    <citation type="submission" date="2013-09" db="EMBL/GenBank/DDBJ databases">
        <authorList>
            <person name="Zeng Z."/>
            <person name="Chen C."/>
        </authorList>
    </citation>
    <scope>NUCLEOTIDE SEQUENCE [LARGE SCALE GENOMIC DNA]</scope>
    <source>
        <strain evidence="10 11">WB 3.3-2</strain>
    </source>
</reference>
<evidence type="ECO:0000259" key="9">
    <source>
        <dbReference type="Pfam" id="PF01850"/>
    </source>
</evidence>
<evidence type="ECO:0000256" key="6">
    <source>
        <dbReference type="ARBA" id="ARBA00022842"/>
    </source>
</evidence>
<gene>
    <name evidence="10" type="ORF">Q765_15225</name>
</gene>
<keyword evidence="3" id="KW-0540">Nuclease</keyword>
<dbReference type="Proteomes" id="UP000030152">
    <property type="component" value="Unassembled WGS sequence"/>
</dbReference>
<evidence type="ECO:0000256" key="5">
    <source>
        <dbReference type="ARBA" id="ARBA00022801"/>
    </source>
</evidence>
<sequence length="132" mass="15195">MKYLLDTNICVHFFRGKFDLENKFIEIGIFNCVISEITLAELIYGAEHSTNPEKNLLLIESFTTNIAIIPIIDCIYLYGKEKSRLRKLGKMISDFDLLIGTTAVSSDLIMVTENISEFERIEGIQIENWIIR</sequence>
<feature type="transmembrane region" description="Helical" evidence="8">
    <location>
        <begin position="24"/>
        <end position="44"/>
    </location>
</feature>
<evidence type="ECO:0000256" key="4">
    <source>
        <dbReference type="ARBA" id="ARBA00022723"/>
    </source>
</evidence>
<keyword evidence="11" id="KW-1185">Reference proteome</keyword>
<dbReference type="InterPro" id="IPR050556">
    <property type="entry name" value="Type_II_TA_system_RNase"/>
</dbReference>
<dbReference type="InterPro" id="IPR002716">
    <property type="entry name" value="PIN_dom"/>
</dbReference>
<evidence type="ECO:0000256" key="8">
    <source>
        <dbReference type="SAM" id="Phobius"/>
    </source>
</evidence>
<dbReference type="STRING" id="1121895.GCA_000378485_02434"/>
<dbReference type="AlphaFoldDB" id="A0A0A2M1S4"/>
<dbReference type="Pfam" id="PF01850">
    <property type="entry name" value="PIN"/>
    <property type="match status" value="1"/>
</dbReference>
<keyword evidence="10" id="KW-0238">DNA-binding</keyword>
<organism evidence="10 11">
    <name type="scientific">Flavobacterium rivuli WB 3.3-2 = DSM 21788</name>
    <dbReference type="NCBI Taxonomy" id="1121895"/>
    <lineage>
        <taxon>Bacteria</taxon>
        <taxon>Pseudomonadati</taxon>
        <taxon>Bacteroidota</taxon>
        <taxon>Flavobacteriia</taxon>
        <taxon>Flavobacteriales</taxon>
        <taxon>Flavobacteriaceae</taxon>
        <taxon>Flavobacterium</taxon>
    </lineage>
</organism>
<dbReference type="GO" id="GO:0004518">
    <property type="term" value="F:nuclease activity"/>
    <property type="evidence" value="ECO:0007669"/>
    <property type="project" value="UniProtKB-KW"/>
</dbReference>
<dbReference type="GO" id="GO:0046872">
    <property type="term" value="F:metal ion binding"/>
    <property type="evidence" value="ECO:0007669"/>
    <property type="project" value="UniProtKB-KW"/>
</dbReference>
<evidence type="ECO:0000313" key="10">
    <source>
        <dbReference type="EMBL" id="KGO85561.1"/>
    </source>
</evidence>
<dbReference type="EMBL" id="JRLX01000019">
    <property type="protein sequence ID" value="KGO85561.1"/>
    <property type="molecule type" value="Genomic_DNA"/>
</dbReference>
<evidence type="ECO:0000256" key="3">
    <source>
        <dbReference type="ARBA" id="ARBA00022722"/>
    </source>
</evidence>
<name>A0A0A2M1S4_9FLAO</name>
<dbReference type="InterPro" id="IPR029060">
    <property type="entry name" value="PIN-like_dom_sf"/>
</dbReference>
<evidence type="ECO:0000256" key="1">
    <source>
        <dbReference type="ARBA" id="ARBA00001946"/>
    </source>
</evidence>
<dbReference type="SUPFAM" id="SSF88723">
    <property type="entry name" value="PIN domain-like"/>
    <property type="match status" value="1"/>
</dbReference>
<accession>A0A0A2M1S4</accession>
<dbReference type="OrthoDB" id="9796690at2"/>